<keyword evidence="1" id="KW-0472">Membrane</keyword>
<keyword evidence="1" id="KW-1133">Transmembrane helix</keyword>
<evidence type="ECO:0000256" key="1">
    <source>
        <dbReference type="SAM" id="Phobius"/>
    </source>
</evidence>
<dbReference type="RefSeq" id="WP_069125753.1">
    <property type="nucleotide sequence ID" value="NZ_MARB01000014.1"/>
</dbReference>
<reference evidence="2 3" key="1">
    <citation type="submission" date="2016-06" db="EMBL/GenBank/DDBJ databases">
        <title>Genome sequence of endosymbiont of Candidatus Endolucinida thiodiazotropha.</title>
        <authorList>
            <person name="Poehlein A."/>
            <person name="Koenig S."/>
            <person name="Heiden S.E."/>
            <person name="Thuermer A."/>
            <person name="Voget S."/>
            <person name="Daniel R."/>
            <person name="Markert S."/>
            <person name="Gros O."/>
            <person name="Schweder T."/>
        </authorList>
    </citation>
    <scope>NUCLEOTIDE SEQUENCE [LARGE SCALE GENOMIC DNA]</scope>
    <source>
        <strain evidence="2 3">COS</strain>
    </source>
</reference>
<evidence type="ECO:0008006" key="4">
    <source>
        <dbReference type="Google" id="ProtNLM"/>
    </source>
</evidence>
<dbReference type="EMBL" id="MARB01000014">
    <property type="protein sequence ID" value="ODJ87154.1"/>
    <property type="molecule type" value="Genomic_DNA"/>
</dbReference>
<feature type="transmembrane region" description="Helical" evidence="1">
    <location>
        <begin position="97"/>
        <end position="118"/>
    </location>
</feature>
<evidence type="ECO:0000313" key="2">
    <source>
        <dbReference type="EMBL" id="ODJ87154.1"/>
    </source>
</evidence>
<organism evidence="2 3">
    <name type="scientific">Candidatus Thiodiazotropha endolucinida</name>
    <dbReference type="NCBI Taxonomy" id="1655433"/>
    <lineage>
        <taxon>Bacteria</taxon>
        <taxon>Pseudomonadati</taxon>
        <taxon>Pseudomonadota</taxon>
        <taxon>Gammaproteobacteria</taxon>
        <taxon>Chromatiales</taxon>
        <taxon>Sedimenticolaceae</taxon>
        <taxon>Candidatus Thiodiazotropha</taxon>
    </lineage>
</organism>
<dbReference type="PIRSF" id="PIRSF029543">
    <property type="entry name" value="UCP029543"/>
    <property type="match status" value="1"/>
</dbReference>
<evidence type="ECO:0000313" key="3">
    <source>
        <dbReference type="Proteomes" id="UP000094769"/>
    </source>
</evidence>
<dbReference type="NCBIfam" id="NF033919">
    <property type="entry name" value="PA2779_fam"/>
    <property type="match status" value="1"/>
</dbReference>
<keyword evidence="1" id="KW-0812">Transmembrane</keyword>
<dbReference type="InterPro" id="IPR046735">
    <property type="entry name" value="PA2779-like"/>
</dbReference>
<keyword evidence="3" id="KW-1185">Reference proteome</keyword>
<proteinExistence type="predicted"/>
<dbReference type="AlphaFoldDB" id="A0A7Z0VL37"/>
<dbReference type="InterPro" id="IPR016924">
    <property type="entry name" value="UCP029543"/>
</dbReference>
<dbReference type="Pfam" id="PF20332">
    <property type="entry name" value="DUF6627"/>
    <property type="match status" value="1"/>
</dbReference>
<protein>
    <recommendedName>
        <fullName evidence="4">PA2779 family protein</fullName>
    </recommendedName>
</protein>
<sequence length="127" mass="13752">MLQSVLKRFLILILALNIALIGFPSLVLASPINTMTVIQMDERAMHIDRIRSAMTRDDVRSTLVGMGVNPAEAELRLDALTDAELVMLNQQMDELPAGGSVLGVLGAVLIVLIVLELLGVTDVFTKL</sequence>
<accession>A0A7Z0VL37</accession>
<gene>
    <name evidence="2" type="ORF">CODIS_26710</name>
</gene>
<comment type="caution">
    <text evidence="2">The sequence shown here is derived from an EMBL/GenBank/DDBJ whole genome shotgun (WGS) entry which is preliminary data.</text>
</comment>
<name>A0A7Z0VL37_9GAMM</name>
<dbReference type="Proteomes" id="UP000094769">
    <property type="component" value="Unassembled WGS sequence"/>
</dbReference>